<name>A0A917ERM3_9BACI</name>
<proteinExistence type="inferred from homology"/>
<dbReference type="PRINTS" id="PR00502">
    <property type="entry name" value="NUDIXFAMILY"/>
</dbReference>
<reference evidence="8" key="1">
    <citation type="journal article" date="2014" name="Int. J. Syst. Evol. Microbiol.">
        <title>Complete genome sequence of Corynebacterium casei LMG S-19264T (=DSM 44701T), isolated from a smear-ripened cheese.</title>
        <authorList>
            <consortium name="US DOE Joint Genome Institute (JGI-PGF)"/>
            <person name="Walter F."/>
            <person name="Albersmeier A."/>
            <person name="Kalinowski J."/>
            <person name="Ruckert C."/>
        </authorList>
    </citation>
    <scope>NUCLEOTIDE SEQUENCE</scope>
    <source>
        <strain evidence="8">CGMCC 1.12698</strain>
    </source>
</reference>
<evidence type="ECO:0000256" key="4">
    <source>
        <dbReference type="ARBA" id="ARBA00022801"/>
    </source>
</evidence>
<organism evidence="8 9">
    <name type="scientific">Priestia taiwanensis</name>
    <dbReference type="NCBI Taxonomy" id="1347902"/>
    <lineage>
        <taxon>Bacteria</taxon>
        <taxon>Bacillati</taxon>
        <taxon>Bacillota</taxon>
        <taxon>Bacilli</taxon>
        <taxon>Bacillales</taxon>
        <taxon>Bacillaceae</taxon>
        <taxon>Priestia</taxon>
    </lineage>
</organism>
<dbReference type="RefSeq" id="WP_188389299.1">
    <property type="nucleotide sequence ID" value="NZ_BMFK01000002.1"/>
</dbReference>
<dbReference type="PANTHER" id="PTHR43758:SF8">
    <property type="entry name" value="8-OXO-DGTP DIPHOSPHATASE YTKD-RELATED"/>
    <property type="match status" value="1"/>
</dbReference>
<dbReference type="PANTHER" id="PTHR43758">
    <property type="entry name" value="7,8-DIHYDRO-8-OXOGUANINE TRIPHOSPHATASE"/>
    <property type="match status" value="1"/>
</dbReference>
<evidence type="ECO:0000259" key="7">
    <source>
        <dbReference type="PROSITE" id="PS51462"/>
    </source>
</evidence>
<evidence type="ECO:0000256" key="2">
    <source>
        <dbReference type="ARBA" id="ARBA00005582"/>
    </source>
</evidence>
<dbReference type="AlphaFoldDB" id="A0A917ERM3"/>
<dbReference type="InterPro" id="IPR000086">
    <property type="entry name" value="NUDIX_hydrolase_dom"/>
</dbReference>
<dbReference type="NCBIfam" id="TIGR02705">
    <property type="entry name" value="nudix_YtkD"/>
    <property type="match status" value="1"/>
</dbReference>
<comment type="similarity">
    <text evidence="2 6">Belongs to the Nudix hydrolase family.</text>
</comment>
<dbReference type="PROSITE" id="PS00893">
    <property type="entry name" value="NUDIX_BOX"/>
    <property type="match status" value="1"/>
</dbReference>
<dbReference type="InterPro" id="IPR020476">
    <property type="entry name" value="Nudix_hydrolase"/>
</dbReference>
<keyword evidence="4 6" id="KW-0378">Hydrolase</keyword>
<dbReference type="InterPro" id="IPR015797">
    <property type="entry name" value="NUDIX_hydrolase-like_dom_sf"/>
</dbReference>
<evidence type="ECO:0000313" key="8">
    <source>
        <dbReference type="EMBL" id="GGE77962.1"/>
    </source>
</evidence>
<comment type="caution">
    <text evidence="8">The sequence shown here is derived from an EMBL/GenBank/DDBJ whole genome shotgun (WGS) entry which is preliminary data.</text>
</comment>
<dbReference type="CDD" id="cd04665">
    <property type="entry name" value="NUDIX_RppH"/>
    <property type="match status" value="1"/>
</dbReference>
<dbReference type="GO" id="GO:0005737">
    <property type="term" value="C:cytoplasm"/>
    <property type="evidence" value="ECO:0007669"/>
    <property type="project" value="TreeGrafter"/>
</dbReference>
<evidence type="ECO:0000256" key="6">
    <source>
        <dbReference type="RuleBase" id="RU003476"/>
    </source>
</evidence>
<gene>
    <name evidence="8" type="primary">ytkD</name>
    <name evidence="8" type="ORF">GCM10007140_29540</name>
</gene>
<feature type="domain" description="Nudix hydrolase" evidence="7">
    <location>
        <begin position="21"/>
        <end position="145"/>
    </location>
</feature>
<keyword evidence="5" id="KW-0460">Magnesium</keyword>
<sequence length="161" mass="18537">MYTFKDYYGNTVELSFDDHPYASFAKHVWVVCKHQGKWLLTKHKHRGLEFPGGKVEEGETSEEAAIREVKEETGGEVSALFYLGQYKVNGREKVIVKNIYHAVVDDLQPQPHYFETLGPVLMDKLPKSLKKDNRFSFIMRDDVLVHSINKIASMNINSMSK</sequence>
<evidence type="ECO:0000256" key="5">
    <source>
        <dbReference type="ARBA" id="ARBA00022842"/>
    </source>
</evidence>
<keyword evidence="9" id="KW-1185">Reference proteome</keyword>
<evidence type="ECO:0000256" key="3">
    <source>
        <dbReference type="ARBA" id="ARBA00022723"/>
    </source>
</evidence>
<evidence type="ECO:0000256" key="1">
    <source>
        <dbReference type="ARBA" id="ARBA00001946"/>
    </source>
</evidence>
<reference evidence="8" key="2">
    <citation type="submission" date="2020-09" db="EMBL/GenBank/DDBJ databases">
        <authorList>
            <person name="Sun Q."/>
            <person name="Zhou Y."/>
        </authorList>
    </citation>
    <scope>NUCLEOTIDE SEQUENCE</scope>
    <source>
        <strain evidence="8">CGMCC 1.12698</strain>
    </source>
</reference>
<dbReference type="GO" id="GO:0046872">
    <property type="term" value="F:metal ion binding"/>
    <property type="evidence" value="ECO:0007669"/>
    <property type="project" value="UniProtKB-KW"/>
</dbReference>
<protein>
    <submittedName>
        <fullName evidence="8">8-oxo-dGTP diphosphatase YtkD</fullName>
    </submittedName>
</protein>
<dbReference type="EMBL" id="BMFK01000002">
    <property type="protein sequence ID" value="GGE77962.1"/>
    <property type="molecule type" value="Genomic_DNA"/>
</dbReference>
<dbReference type="Proteomes" id="UP000605259">
    <property type="component" value="Unassembled WGS sequence"/>
</dbReference>
<dbReference type="SUPFAM" id="SSF55811">
    <property type="entry name" value="Nudix"/>
    <property type="match status" value="1"/>
</dbReference>
<dbReference type="Gene3D" id="3.90.79.10">
    <property type="entry name" value="Nucleoside Triphosphate Pyrophosphohydrolase"/>
    <property type="match status" value="1"/>
</dbReference>
<keyword evidence="3" id="KW-0479">Metal-binding</keyword>
<dbReference type="InterPro" id="IPR020084">
    <property type="entry name" value="NUDIX_hydrolase_CS"/>
</dbReference>
<dbReference type="Pfam" id="PF00293">
    <property type="entry name" value="NUDIX"/>
    <property type="match status" value="1"/>
</dbReference>
<dbReference type="PROSITE" id="PS51462">
    <property type="entry name" value="NUDIX"/>
    <property type="match status" value="1"/>
</dbReference>
<accession>A0A917ERM3</accession>
<comment type="cofactor">
    <cofactor evidence="1">
        <name>Mg(2+)</name>
        <dbReference type="ChEBI" id="CHEBI:18420"/>
    </cofactor>
</comment>
<evidence type="ECO:0000313" key="9">
    <source>
        <dbReference type="Proteomes" id="UP000605259"/>
    </source>
</evidence>
<dbReference type="GO" id="GO:0016818">
    <property type="term" value="F:hydrolase activity, acting on acid anhydrides, in phosphorus-containing anhydrides"/>
    <property type="evidence" value="ECO:0007669"/>
    <property type="project" value="TreeGrafter"/>
</dbReference>
<dbReference type="InterPro" id="IPR014078">
    <property type="entry name" value="Nudix_YtkD"/>
</dbReference>